<evidence type="ECO:0000313" key="9">
    <source>
        <dbReference type="EMBL" id="KAJ9143458.1"/>
    </source>
</evidence>
<dbReference type="AlphaFoldDB" id="A0AA38VP30"/>
<keyword evidence="3" id="KW-0677">Repeat</keyword>
<sequence>MSHAGPPQLPSFADVLAGSYVGPQHDNEGIPRPGSPPNEACQTFQVAPAGDKNVPEPSAVACKACSSSFPSAHDFTTHIDEIHLGPFGAACPVCGKRYFRRSRLDRHLLEVHLKRVVWRCPVCLMALPSADELLGHARVAHTGRGPLQCLCGREFEAPAHLGSHVRSAHGCVLGRECPRCGKEMPKKELGVKLYMHLRVECTGPQM</sequence>
<keyword evidence="10" id="KW-1185">Reference proteome</keyword>
<keyword evidence="5" id="KW-0862">Zinc</keyword>
<dbReference type="GO" id="GO:0000981">
    <property type="term" value="F:DNA-binding transcription factor activity, RNA polymerase II-specific"/>
    <property type="evidence" value="ECO:0007669"/>
    <property type="project" value="TreeGrafter"/>
</dbReference>
<gene>
    <name evidence="9" type="ORF">NKR23_g6520</name>
</gene>
<evidence type="ECO:0000256" key="1">
    <source>
        <dbReference type="ARBA" id="ARBA00004123"/>
    </source>
</evidence>
<keyword evidence="2" id="KW-0479">Metal-binding</keyword>
<dbReference type="Gene3D" id="3.30.160.60">
    <property type="entry name" value="Classic Zinc Finger"/>
    <property type="match status" value="2"/>
</dbReference>
<dbReference type="PANTHER" id="PTHR24394">
    <property type="entry name" value="ZINC FINGER PROTEIN"/>
    <property type="match status" value="1"/>
</dbReference>
<dbReference type="EMBL" id="JANBVO010000019">
    <property type="protein sequence ID" value="KAJ9143458.1"/>
    <property type="molecule type" value="Genomic_DNA"/>
</dbReference>
<evidence type="ECO:0000256" key="7">
    <source>
        <dbReference type="PROSITE-ProRule" id="PRU00042"/>
    </source>
</evidence>
<name>A0AA38VP30_9PEZI</name>
<reference evidence="9" key="1">
    <citation type="submission" date="2022-07" db="EMBL/GenBank/DDBJ databases">
        <title>Fungi with potential for degradation of polypropylene.</title>
        <authorList>
            <person name="Gostincar C."/>
        </authorList>
    </citation>
    <scope>NUCLEOTIDE SEQUENCE</scope>
    <source>
        <strain evidence="9">EXF-13308</strain>
    </source>
</reference>
<protein>
    <recommendedName>
        <fullName evidence="8">C2H2-type domain-containing protein</fullName>
    </recommendedName>
</protein>
<dbReference type="PROSITE" id="PS00028">
    <property type="entry name" value="ZINC_FINGER_C2H2_1"/>
    <property type="match status" value="3"/>
</dbReference>
<dbReference type="GO" id="GO:0008270">
    <property type="term" value="F:zinc ion binding"/>
    <property type="evidence" value="ECO:0007669"/>
    <property type="project" value="UniProtKB-KW"/>
</dbReference>
<evidence type="ECO:0000259" key="8">
    <source>
        <dbReference type="PROSITE" id="PS50157"/>
    </source>
</evidence>
<comment type="subcellular location">
    <subcellularLocation>
        <location evidence="1">Nucleus</location>
    </subcellularLocation>
</comment>
<dbReference type="Pfam" id="PF00096">
    <property type="entry name" value="zf-C2H2"/>
    <property type="match status" value="1"/>
</dbReference>
<dbReference type="PROSITE" id="PS50157">
    <property type="entry name" value="ZINC_FINGER_C2H2_2"/>
    <property type="match status" value="2"/>
</dbReference>
<evidence type="ECO:0000256" key="4">
    <source>
        <dbReference type="ARBA" id="ARBA00022771"/>
    </source>
</evidence>
<dbReference type="InterPro" id="IPR036236">
    <property type="entry name" value="Znf_C2H2_sf"/>
</dbReference>
<feature type="domain" description="C2H2-type" evidence="8">
    <location>
        <begin position="89"/>
        <end position="112"/>
    </location>
</feature>
<keyword evidence="4 7" id="KW-0863">Zinc-finger</keyword>
<dbReference type="Proteomes" id="UP001174694">
    <property type="component" value="Unassembled WGS sequence"/>
</dbReference>
<evidence type="ECO:0000256" key="6">
    <source>
        <dbReference type="ARBA" id="ARBA00023242"/>
    </source>
</evidence>
<feature type="domain" description="C2H2-type" evidence="8">
    <location>
        <begin position="118"/>
        <end position="146"/>
    </location>
</feature>
<comment type="caution">
    <text evidence="9">The sequence shown here is derived from an EMBL/GenBank/DDBJ whole genome shotgun (WGS) entry which is preliminary data.</text>
</comment>
<keyword evidence="6" id="KW-0539">Nucleus</keyword>
<dbReference type="SMART" id="SM00355">
    <property type="entry name" value="ZnF_C2H2"/>
    <property type="match status" value="4"/>
</dbReference>
<evidence type="ECO:0000313" key="10">
    <source>
        <dbReference type="Proteomes" id="UP001174694"/>
    </source>
</evidence>
<dbReference type="GO" id="GO:0005634">
    <property type="term" value="C:nucleus"/>
    <property type="evidence" value="ECO:0007669"/>
    <property type="project" value="UniProtKB-SubCell"/>
</dbReference>
<dbReference type="SUPFAM" id="SSF57667">
    <property type="entry name" value="beta-beta-alpha zinc fingers"/>
    <property type="match status" value="1"/>
</dbReference>
<accession>A0AA38VP30</accession>
<evidence type="ECO:0000256" key="5">
    <source>
        <dbReference type="ARBA" id="ARBA00022833"/>
    </source>
</evidence>
<evidence type="ECO:0000256" key="2">
    <source>
        <dbReference type="ARBA" id="ARBA00022723"/>
    </source>
</evidence>
<proteinExistence type="predicted"/>
<dbReference type="InterPro" id="IPR013087">
    <property type="entry name" value="Znf_C2H2_type"/>
</dbReference>
<evidence type="ECO:0000256" key="3">
    <source>
        <dbReference type="ARBA" id="ARBA00022737"/>
    </source>
</evidence>
<dbReference type="PANTHER" id="PTHR24394:SF29">
    <property type="entry name" value="MYONEURIN"/>
    <property type="match status" value="1"/>
</dbReference>
<organism evidence="9 10">
    <name type="scientific">Pleurostoma richardsiae</name>
    <dbReference type="NCBI Taxonomy" id="41990"/>
    <lineage>
        <taxon>Eukaryota</taxon>
        <taxon>Fungi</taxon>
        <taxon>Dikarya</taxon>
        <taxon>Ascomycota</taxon>
        <taxon>Pezizomycotina</taxon>
        <taxon>Sordariomycetes</taxon>
        <taxon>Sordariomycetidae</taxon>
        <taxon>Calosphaeriales</taxon>
        <taxon>Pleurostomataceae</taxon>
        <taxon>Pleurostoma</taxon>
    </lineage>
</organism>